<keyword evidence="2" id="KW-0732">Signal</keyword>
<evidence type="ECO:0000256" key="1">
    <source>
        <dbReference type="SAM" id="Coils"/>
    </source>
</evidence>
<proteinExistence type="predicted"/>
<organism evidence="4 7">
    <name type="scientific">Allgaiera indica</name>
    <dbReference type="NCBI Taxonomy" id="765699"/>
    <lineage>
        <taxon>Bacteria</taxon>
        <taxon>Pseudomonadati</taxon>
        <taxon>Pseudomonadota</taxon>
        <taxon>Alphaproteobacteria</taxon>
        <taxon>Rhodobacterales</taxon>
        <taxon>Paracoccaceae</taxon>
        <taxon>Allgaiera</taxon>
    </lineage>
</organism>
<feature type="coiled-coil region" evidence="1">
    <location>
        <begin position="338"/>
        <end position="368"/>
    </location>
</feature>
<feature type="signal peptide" evidence="2">
    <location>
        <begin position="1"/>
        <end position="23"/>
    </location>
</feature>
<keyword evidence="1" id="KW-0175">Coiled coil</keyword>
<dbReference type="RefSeq" id="WP_051646197.1">
    <property type="nucleotide sequence ID" value="NZ_BNAB01000007.1"/>
</dbReference>
<dbReference type="InterPro" id="IPR036365">
    <property type="entry name" value="PGBD-like_sf"/>
</dbReference>
<dbReference type="InterPro" id="IPR036366">
    <property type="entry name" value="PGBDSf"/>
</dbReference>
<reference evidence="4" key="3">
    <citation type="submission" date="2023-06" db="EMBL/GenBank/DDBJ databases">
        <authorList>
            <person name="Sun Q."/>
            <person name="Zhou Y."/>
        </authorList>
    </citation>
    <scope>NUCLEOTIDE SEQUENCE</scope>
    <source>
        <strain evidence="4">CGMCC 1.10859</strain>
    </source>
</reference>
<evidence type="ECO:0000313" key="7">
    <source>
        <dbReference type="Proteomes" id="UP000634647"/>
    </source>
</evidence>
<name>A0AAN4ZZ88_9RHOB</name>
<sequence length="545" mass="57650">MKRLFAATAACALVLSTPPLAFAQSAGTGPGRALILGTPRGAAQALQQAGLQVTFDSSLRSAQLRQGLSALYQKGGDGPLVIVLNGSFAHGGGETWFLGAEAADQATAPDLATVGAVGVNLDTVLAIAATRPGQALVVLGDTNSSPDLGDGLKVGLGDLDVPQGVTVLWGPADKVSAFVSGPLSHPGRSLAALVKDGQSLRADGYVSGVAPFLRAAPQQSAQTPPSGAADDAAWQVAMQAGTIPALQAYLNSFPQGAHSQDARSEIAKIQAEPDRAARQAEQALNLSTRQRRQIQRNLSLLEHNPHGIDGVFGQGTRSAIKDWQLHEGGVRATGYLTAQQIATLNDQAQARQKQLQAQAEQRKQAEDAKDRAYWDQTGAKGDRAGLQAYLDRYPDGQYADVAQARIDKLDAARTGAVAQQDRDAWNAAKERDTVRAYRRYLREFPQGAFADRAGEQIHRLTVDAGGSQAEQAARTDEQNLALTGFTRNLVERRLAGLGFDPGAVDGKFTAQTRRAIRRFQRAAGLPPTGYLNQQTLVRLVAGVPN</sequence>
<reference evidence="5 6" key="2">
    <citation type="submission" date="2016-10" db="EMBL/GenBank/DDBJ databases">
        <authorList>
            <person name="Varghese N."/>
            <person name="Submissions S."/>
        </authorList>
    </citation>
    <scope>NUCLEOTIDE SEQUENCE [LARGE SCALE GENOMIC DNA]</scope>
    <source>
        <strain evidence="5 6">DSM 24802</strain>
    </source>
</reference>
<feature type="domain" description="Peptidoglycan binding-like" evidence="3">
    <location>
        <begin position="490"/>
        <end position="539"/>
    </location>
</feature>
<dbReference type="EMBL" id="FNOB01000008">
    <property type="protein sequence ID" value="SDW94869.1"/>
    <property type="molecule type" value="Genomic_DNA"/>
</dbReference>
<dbReference type="Proteomes" id="UP000634647">
    <property type="component" value="Unassembled WGS sequence"/>
</dbReference>
<evidence type="ECO:0000256" key="2">
    <source>
        <dbReference type="SAM" id="SignalP"/>
    </source>
</evidence>
<evidence type="ECO:0000313" key="5">
    <source>
        <dbReference type="EMBL" id="SDW94869.1"/>
    </source>
</evidence>
<evidence type="ECO:0000313" key="6">
    <source>
        <dbReference type="Proteomes" id="UP000199541"/>
    </source>
</evidence>
<comment type="caution">
    <text evidence="4">The sequence shown here is derived from an EMBL/GenBank/DDBJ whole genome shotgun (WGS) entry which is preliminary data.</text>
</comment>
<keyword evidence="6" id="KW-1185">Reference proteome</keyword>
<reference evidence="4" key="1">
    <citation type="journal article" date="2014" name="Int. J. Syst. Evol. Microbiol.">
        <title>Complete genome sequence of Corynebacterium casei LMG S-19264T (=DSM 44701T), isolated from a smear-ripened cheese.</title>
        <authorList>
            <consortium name="US DOE Joint Genome Institute (JGI-PGF)"/>
            <person name="Walter F."/>
            <person name="Albersmeier A."/>
            <person name="Kalinowski J."/>
            <person name="Ruckert C."/>
        </authorList>
    </citation>
    <scope>NUCLEOTIDE SEQUENCE</scope>
    <source>
        <strain evidence="4">CGMCC 1.10859</strain>
    </source>
</reference>
<dbReference type="AlphaFoldDB" id="A0AAN4ZZ88"/>
<feature type="domain" description="Peptidoglycan binding-like" evidence="3">
    <location>
        <begin position="290"/>
        <end position="344"/>
    </location>
</feature>
<dbReference type="InterPro" id="IPR002477">
    <property type="entry name" value="Peptidoglycan-bd-like"/>
</dbReference>
<protein>
    <submittedName>
        <fullName evidence="5">Peptidoglycan binding domain-containing protein</fullName>
    </submittedName>
    <submittedName>
        <fullName evidence="4">Peptidoglycan-binding protein</fullName>
    </submittedName>
</protein>
<evidence type="ECO:0000259" key="3">
    <source>
        <dbReference type="Pfam" id="PF01471"/>
    </source>
</evidence>
<accession>A0AAN4ZZ88</accession>
<dbReference type="Gene3D" id="1.10.101.10">
    <property type="entry name" value="PGBD-like superfamily/PGBD"/>
    <property type="match status" value="2"/>
</dbReference>
<evidence type="ECO:0000313" key="4">
    <source>
        <dbReference type="EMBL" id="GHE01715.1"/>
    </source>
</evidence>
<feature type="chain" id="PRO_5042902203" evidence="2">
    <location>
        <begin position="24"/>
        <end position="545"/>
    </location>
</feature>
<dbReference type="Pfam" id="PF01471">
    <property type="entry name" value="PG_binding_1"/>
    <property type="match status" value="2"/>
</dbReference>
<dbReference type="EMBL" id="BNAB01000007">
    <property type="protein sequence ID" value="GHE01715.1"/>
    <property type="molecule type" value="Genomic_DNA"/>
</dbReference>
<dbReference type="SUPFAM" id="SSF47090">
    <property type="entry name" value="PGBD-like"/>
    <property type="match status" value="2"/>
</dbReference>
<gene>
    <name evidence="4" type="primary">lytE3</name>
    <name evidence="4" type="ORF">GCM10008024_18420</name>
    <name evidence="5" type="ORF">SAMN05444006_108105</name>
</gene>
<dbReference type="Proteomes" id="UP000199541">
    <property type="component" value="Unassembled WGS sequence"/>
</dbReference>